<feature type="domain" description="DUF6385" evidence="1">
    <location>
        <begin position="14"/>
        <end position="93"/>
    </location>
</feature>
<dbReference type="Proteomes" id="UP000476064">
    <property type="component" value="Chromosome"/>
</dbReference>
<sequence>MMTTDDFVALPAQDTANKSVYSYSVVNKGSEPVVAQVEIGPNGEDYLVDVEEIVPDGGMAVVVPVKFQRYTRLLVKSLIEGRPTEVKVYFQSQRVT</sequence>
<gene>
    <name evidence="2" type="ORF">GXP70_28860</name>
</gene>
<dbReference type="KEGG" id="plyc:GXP70_28860"/>
<keyword evidence="3" id="KW-1185">Reference proteome</keyword>
<evidence type="ECO:0000313" key="2">
    <source>
        <dbReference type="EMBL" id="QHT63570.1"/>
    </source>
</evidence>
<name>A0A6C0G6Q2_9BACL</name>
<protein>
    <recommendedName>
        <fullName evidence="1">DUF6385 domain-containing protein</fullName>
    </recommendedName>
</protein>
<dbReference type="AlphaFoldDB" id="A0A6C0G6Q2"/>
<dbReference type="Pfam" id="PF19912">
    <property type="entry name" value="DUF6385"/>
    <property type="match status" value="1"/>
</dbReference>
<accession>A0A6C0G6Q2</accession>
<evidence type="ECO:0000259" key="1">
    <source>
        <dbReference type="Pfam" id="PF19912"/>
    </source>
</evidence>
<dbReference type="InterPro" id="IPR045965">
    <property type="entry name" value="DUF6385"/>
</dbReference>
<reference evidence="2 3" key="1">
    <citation type="submission" date="2020-01" db="EMBL/GenBank/DDBJ databases">
        <title>Paenibacillus sp. nov., isolated from tomato rhizosphere.</title>
        <authorList>
            <person name="Weon H.-Y."/>
            <person name="Lee S.A."/>
        </authorList>
    </citation>
    <scope>NUCLEOTIDE SEQUENCE [LARGE SCALE GENOMIC DNA]</scope>
    <source>
        <strain evidence="2 3">12200R-189</strain>
    </source>
</reference>
<organism evidence="2 3">
    <name type="scientific">Paenibacillus lycopersici</name>
    <dbReference type="NCBI Taxonomy" id="2704462"/>
    <lineage>
        <taxon>Bacteria</taxon>
        <taxon>Bacillati</taxon>
        <taxon>Bacillota</taxon>
        <taxon>Bacilli</taxon>
        <taxon>Bacillales</taxon>
        <taxon>Paenibacillaceae</taxon>
        <taxon>Paenibacillus</taxon>
    </lineage>
</organism>
<proteinExistence type="predicted"/>
<dbReference type="EMBL" id="CP048209">
    <property type="protein sequence ID" value="QHT63570.1"/>
    <property type="molecule type" value="Genomic_DNA"/>
</dbReference>
<evidence type="ECO:0000313" key="3">
    <source>
        <dbReference type="Proteomes" id="UP000476064"/>
    </source>
</evidence>